<feature type="signal peptide" evidence="2">
    <location>
        <begin position="1"/>
        <end position="22"/>
    </location>
</feature>
<evidence type="ECO:0000256" key="1">
    <source>
        <dbReference type="SAM" id="MobiDB-lite"/>
    </source>
</evidence>
<evidence type="ECO:0000256" key="2">
    <source>
        <dbReference type="SAM" id="SignalP"/>
    </source>
</evidence>
<keyword evidence="2" id="KW-0732">Signal</keyword>
<proteinExistence type="predicted"/>
<evidence type="ECO:0000313" key="3">
    <source>
        <dbReference type="EMBL" id="VYU64494.1"/>
    </source>
</evidence>
<dbReference type="RefSeq" id="WP_412442563.1">
    <property type="nucleotide sequence ID" value="NZ_CACRUT010000029.1"/>
</dbReference>
<protein>
    <recommendedName>
        <fullName evidence="4">DUF4168 domain-containing protein</fullName>
    </recommendedName>
</protein>
<feature type="chain" id="PRO_5026969832" description="DUF4168 domain-containing protein" evidence="2">
    <location>
        <begin position="23"/>
        <end position="182"/>
    </location>
</feature>
<dbReference type="EMBL" id="CACRUT010000029">
    <property type="protein sequence ID" value="VYU64494.1"/>
    <property type="molecule type" value="Genomic_DNA"/>
</dbReference>
<dbReference type="AlphaFoldDB" id="A0A6N3GJ46"/>
<reference evidence="3" key="1">
    <citation type="submission" date="2019-11" db="EMBL/GenBank/DDBJ databases">
        <authorList>
            <person name="Feng L."/>
        </authorList>
    </citation>
    <scope>NUCLEOTIDE SEQUENCE</scope>
    <source>
        <strain evidence="3">PclaraLFYP37</strain>
    </source>
</reference>
<name>A0A6N3GJ46_9BACT</name>
<gene>
    <name evidence="3" type="ORF">PCLFYP37_03467</name>
</gene>
<feature type="region of interest" description="Disordered" evidence="1">
    <location>
        <begin position="152"/>
        <end position="182"/>
    </location>
</feature>
<evidence type="ECO:0008006" key="4">
    <source>
        <dbReference type="Google" id="ProtNLM"/>
    </source>
</evidence>
<organism evidence="3">
    <name type="scientific">Paraprevotella clara</name>
    <dbReference type="NCBI Taxonomy" id="454154"/>
    <lineage>
        <taxon>Bacteria</taxon>
        <taxon>Pseudomonadati</taxon>
        <taxon>Bacteroidota</taxon>
        <taxon>Bacteroidia</taxon>
        <taxon>Bacteroidales</taxon>
        <taxon>Prevotellaceae</taxon>
        <taxon>Paraprevotella</taxon>
    </lineage>
</organism>
<accession>A0A6N3GJ46</accession>
<sequence length="182" mass="20941">MKKIILWGFCVVCLVCSEIAMAQDGKDRKGDMRREQMMEKRAERLADELELKGDARSEFLVTYKNYQQDLMLHRKTPPFPADLGGKEESELTEEEAAERIKAEFDRKAQQIVDAYNTLEVDKKYYEVFSKTMSAKQLMKIFVPVRKMNARNGGRQSVGKGGGRLFGEPNGFPQNGFEREADW</sequence>